<proteinExistence type="predicted"/>
<protein>
    <submittedName>
        <fullName evidence="1">Uncharacterized protein</fullName>
    </submittedName>
</protein>
<comment type="caution">
    <text evidence="1">The sequence shown here is derived from an EMBL/GenBank/DDBJ whole genome shotgun (WGS) entry which is preliminary data.</text>
</comment>
<reference evidence="1 2" key="1">
    <citation type="submission" date="2024-01" db="EMBL/GenBank/DDBJ databases">
        <title>A telomere-to-telomere, gap-free genome of sweet tea (Lithocarpus litseifolius).</title>
        <authorList>
            <person name="Zhou J."/>
        </authorList>
    </citation>
    <scope>NUCLEOTIDE SEQUENCE [LARGE SCALE GENOMIC DNA]</scope>
    <source>
        <strain evidence="1">Zhou-2022a</strain>
        <tissue evidence="1">Leaf</tissue>
    </source>
</reference>
<evidence type="ECO:0000313" key="1">
    <source>
        <dbReference type="EMBL" id="KAL0010445.1"/>
    </source>
</evidence>
<sequence length="104" mass="11538">MLNFNDTCRLQVAHATNYQLSSLAATVLLKCHLAQTALASCYLLPLQAVTTIPAALPQLSYVLVTYQSFTFVIAIYDVGLESKSFVPHTLCSKNQNLQYVHLFD</sequence>
<accession>A0AAW2DMB0</accession>
<dbReference type="Proteomes" id="UP001459277">
    <property type="component" value="Unassembled WGS sequence"/>
</dbReference>
<organism evidence="1 2">
    <name type="scientific">Lithocarpus litseifolius</name>
    <dbReference type="NCBI Taxonomy" id="425828"/>
    <lineage>
        <taxon>Eukaryota</taxon>
        <taxon>Viridiplantae</taxon>
        <taxon>Streptophyta</taxon>
        <taxon>Embryophyta</taxon>
        <taxon>Tracheophyta</taxon>
        <taxon>Spermatophyta</taxon>
        <taxon>Magnoliopsida</taxon>
        <taxon>eudicotyledons</taxon>
        <taxon>Gunneridae</taxon>
        <taxon>Pentapetalae</taxon>
        <taxon>rosids</taxon>
        <taxon>fabids</taxon>
        <taxon>Fagales</taxon>
        <taxon>Fagaceae</taxon>
        <taxon>Lithocarpus</taxon>
    </lineage>
</organism>
<gene>
    <name evidence="1" type="ORF">SO802_005553</name>
</gene>
<keyword evidence="2" id="KW-1185">Reference proteome</keyword>
<dbReference type="AlphaFoldDB" id="A0AAW2DMB0"/>
<evidence type="ECO:0000313" key="2">
    <source>
        <dbReference type="Proteomes" id="UP001459277"/>
    </source>
</evidence>
<dbReference type="EMBL" id="JAZDWU010000002">
    <property type="protein sequence ID" value="KAL0010445.1"/>
    <property type="molecule type" value="Genomic_DNA"/>
</dbReference>
<name>A0AAW2DMB0_9ROSI</name>